<gene>
    <name evidence="2" type="ORF">BDP81DRAFT_422579</name>
</gene>
<feature type="compositionally biased region" description="Basic residues" evidence="1">
    <location>
        <begin position="1"/>
        <end position="11"/>
    </location>
</feature>
<evidence type="ECO:0000313" key="3">
    <source>
        <dbReference type="Proteomes" id="UP001243989"/>
    </source>
</evidence>
<accession>A0AAI9ZXN1</accession>
<organism evidence="2 3">
    <name type="scientific">Colletotrichum phormii</name>
    <dbReference type="NCBI Taxonomy" id="359342"/>
    <lineage>
        <taxon>Eukaryota</taxon>
        <taxon>Fungi</taxon>
        <taxon>Dikarya</taxon>
        <taxon>Ascomycota</taxon>
        <taxon>Pezizomycotina</taxon>
        <taxon>Sordariomycetes</taxon>
        <taxon>Hypocreomycetidae</taxon>
        <taxon>Glomerellales</taxon>
        <taxon>Glomerellaceae</taxon>
        <taxon>Colletotrichum</taxon>
        <taxon>Colletotrichum acutatum species complex</taxon>
    </lineage>
</organism>
<dbReference type="AlphaFoldDB" id="A0AAI9ZXN1"/>
<evidence type="ECO:0000313" key="2">
    <source>
        <dbReference type="EMBL" id="KAK1638744.1"/>
    </source>
</evidence>
<sequence length="57" mass="6398">MHQKAATRHARDRTLVDPNNQGKCELNAPPCMTPMANPSGILAPIRENTRFFRRPGL</sequence>
<protein>
    <submittedName>
        <fullName evidence="2">Uncharacterized protein</fullName>
    </submittedName>
</protein>
<evidence type="ECO:0000256" key="1">
    <source>
        <dbReference type="SAM" id="MobiDB-lite"/>
    </source>
</evidence>
<reference evidence="2" key="1">
    <citation type="submission" date="2021-06" db="EMBL/GenBank/DDBJ databases">
        <title>Comparative genomics, transcriptomics and evolutionary studies reveal genomic signatures of adaptation to plant cell wall in hemibiotrophic fungi.</title>
        <authorList>
            <consortium name="DOE Joint Genome Institute"/>
            <person name="Baroncelli R."/>
            <person name="Diaz J.F."/>
            <person name="Benocci T."/>
            <person name="Peng M."/>
            <person name="Battaglia E."/>
            <person name="Haridas S."/>
            <person name="Andreopoulos W."/>
            <person name="Labutti K."/>
            <person name="Pangilinan J."/>
            <person name="Floch G.L."/>
            <person name="Makela M.R."/>
            <person name="Henrissat B."/>
            <person name="Grigoriev I.V."/>
            <person name="Crouch J.A."/>
            <person name="De Vries R.P."/>
            <person name="Sukno S.A."/>
            <person name="Thon M.R."/>
        </authorList>
    </citation>
    <scope>NUCLEOTIDE SEQUENCE</scope>
    <source>
        <strain evidence="2">CBS 102054</strain>
    </source>
</reference>
<comment type="caution">
    <text evidence="2">The sequence shown here is derived from an EMBL/GenBank/DDBJ whole genome shotgun (WGS) entry which is preliminary data.</text>
</comment>
<dbReference type="GeneID" id="85474866"/>
<name>A0AAI9ZXN1_9PEZI</name>
<feature type="region of interest" description="Disordered" evidence="1">
    <location>
        <begin position="1"/>
        <end position="31"/>
    </location>
</feature>
<proteinExistence type="predicted"/>
<dbReference type="EMBL" id="JAHMHQ010000006">
    <property type="protein sequence ID" value="KAK1638744.1"/>
    <property type="molecule type" value="Genomic_DNA"/>
</dbReference>
<dbReference type="Proteomes" id="UP001243989">
    <property type="component" value="Unassembled WGS sequence"/>
</dbReference>
<dbReference type="RefSeq" id="XP_060447351.1">
    <property type="nucleotide sequence ID" value="XM_060590004.1"/>
</dbReference>
<keyword evidence="3" id="KW-1185">Reference proteome</keyword>